<evidence type="ECO:0000313" key="2">
    <source>
        <dbReference type="EMBL" id="KAK4526898.1"/>
    </source>
</evidence>
<accession>A0AAV9IHX2</accession>
<reference evidence="2 3" key="1">
    <citation type="submission" date="2022-07" db="EMBL/GenBank/DDBJ databases">
        <title>Genome-wide signatures of adaptation to extreme environments.</title>
        <authorList>
            <person name="Cho C.H."/>
            <person name="Yoon H.S."/>
        </authorList>
    </citation>
    <scope>NUCLEOTIDE SEQUENCE [LARGE SCALE GENOMIC DNA]</scope>
    <source>
        <strain evidence="2 3">108.79 E11</strain>
    </source>
</reference>
<evidence type="ECO:0000256" key="1">
    <source>
        <dbReference type="SAM" id="Phobius"/>
    </source>
</evidence>
<sequence>MKSAKNSGDKHLVANFIHSLVLVNNKNRVQFLKTKKNFCLRSTRQTTRRKCTALLTNADSETATSAVNYGQIFLGGISIAVGSLVAALITGFLANMNYEELEQEIKEDDNF</sequence>
<protein>
    <submittedName>
        <fullName evidence="2">Uncharacterized protein</fullName>
    </submittedName>
</protein>
<comment type="caution">
    <text evidence="2">The sequence shown here is derived from an EMBL/GenBank/DDBJ whole genome shotgun (WGS) entry which is preliminary data.</text>
</comment>
<proteinExistence type="predicted"/>
<name>A0AAV9IHX2_9RHOD</name>
<dbReference type="Proteomes" id="UP001300502">
    <property type="component" value="Unassembled WGS sequence"/>
</dbReference>
<dbReference type="EMBL" id="JANCYU010000045">
    <property type="protein sequence ID" value="KAK4526898.1"/>
    <property type="molecule type" value="Genomic_DNA"/>
</dbReference>
<evidence type="ECO:0000313" key="3">
    <source>
        <dbReference type="Proteomes" id="UP001300502"/>
    </source>
</evidence>
<organism evidence="2 3">
    <name type="scientific">Galdieria yellowstonensis</name>
    <dbReference type="NCBI Taxonomy" id="3028027"/>
    <lineage>
        <taxon>Eukaryota</taxon>
        <taxon>Rhodophyta</taxon>
        <taxon>Bangiophyceae</taxon>
        <taxon>Galdieriales</taxon>
        <taxon>Galdieriaceae</taxon>
        <taxon>Galdieria</taxon>
    </lineage>
</organism>
<feature type="transmembrane region" description="Helical" evidence="1">
    <location>
        <begin position="72"/>
        <end position="94"/>
    </location>
</feature>
<keyword evidence="1" id="KW-1133">Transmembrane helix</keyword>
<keyword evidence="1" id="KW-0812">Transmembrane</keyword>
<gene>
    <name evidence="2" type="ORF">GAYE_SCF29G4816</name>
</gene>
<dbReference type="AlphaFoldDB" id="A0AAV9IHX2"/>
<keyword evidence="3" id="KW-1185">Reference proteome</keyword>
<keyword evidence="1" id="KW-0472">Membrane</keyword>